<dbReference type="PANTHER" id="PTHR24366:SF96">
    <property type="entry name" value="LEUCINE RICH REPEAT CONTAINING 53"/>
    <property type="match status" value="1"/>
</dbReference>
<sequence>MKELCMLLVFLLLIQLSVHAARISTKPHGKNHGIFHKYHQVKQPHKKFGLRAHERAHNEVLSQRAQHWQLTEEETPPPSPPLTLPHEPLLEIDTLQCPLGCVCQYAQFTELPISRWIQHLQARRAAAAVEDDAWDYERAFDSNEADSDTYVTNPYMKQATCILQEETDVEDLIQKLPHDLHALILLYTSSGRNKSVNLSTLKPLNQLSTLEVRGGLNRSLRILFDEPLSFLQHANFESVTLLGDDNYKRPKNTAHPKDSYDYKPRSESYEDGDAIAFAPLNDYDLPDNIVPYDVYKQELIKSRMPTFYGFEHLQVLRIHGCELNDLQWEMFDGLTALDHLSLERNGIRDVPPFSFYGALHIQTLSLAHNLIHDLHYRALAGLLELEVLDLSYNRLDKLSERSFPPFPKLVRVDFRNNPIRHILPASFWVMNSTRAMDFDSNVLALRLSNNQPFESLVELTTLQLGNVSIVNLGQNIFKGLTALEKLTLHGSIRTIEFDAFAGLHSLRELELSHCGIQEISMDALMDCRGLEVLDLSYNNISYFPAGLLDDQPNLEEIYLQGNQLHTLPHSFFLRSKLRLARLSENPWQCSCEMFNWRPKITNQERGPRTKRCITDYTSGKEISCRRVDSYVYENRYAPRCNNYNERSVFYVIHKQLQCGPGRVVITHTQRRTQPNGVVQSPSMKQSMPHWRKIEESKLKHMQNKNQTQLHPNEVGIKHSVYQLTKSRPQGINAWAQRNSLAYVIKQEQSKRVEHVVKEEDNEISNEI</sequence>
<comment type="caution">
    <text evidence="4">The sequence shown here is derived from an EMBL/GenBank/DDBJ whole genome shotgun (WGS) entry which is preliminary data.</text>
</comment>
<dbReference type="EMBL" id="CAJHJT010000012">
    <property type="protein sequence ID" value="CAD6996905.1"/>
    <property type="molecule type" value="Genomic_DNA"/>
</dbReference>
<evidence type="ECO:0000313" key="5">
    <source>
        <dbReference type="Proteomes" id="UP000606786"/>
    </source>
</evidence>
<dbReference type="PROSITE" id="PS51450">
    <property type="entry name" value="LRR"/>
    <property type="match status" value="2"/>
</dbReference>
<protein>
    <submittedName>
        <fullName evidence="4">(Mediterranean fruit fly) hypothetical protein</fullName>
    </submittedName>
</protein>
<dbReference type="Gene3D" id="3.80.10.10">
    <property type="entry name" value="Ribonuclease Inhibitor"/>
    <property type="match status" value="1"/>
</dbReference>
<accession>A0A811UH26</accession>
<dbReference type="InterPro" id="IPR001611">
    <property type="entry name" value="Leu-rich_rpt"/>
</dbReference>
<name>A0A811UH26_CERCA</name>
<dbReference type="Proteomes" id="UP000606786">
    <property type="component" value="Unassembled WGS sequence"/>
</dbReference>
<proteinExistence type="predicted"/>
<keyword evidence="3" id="KW-0732">Signal</keyword>
<evidence type="ECO:0000256" key="1">
    <source>
        <dbReference type="ARBA" id="ARBA00022614"/>
    </source>
</evidence>
<feature type="chain" id="PRO_5032317943" evidence="3">
    <location>
        <begin position="21"/>
        <end position="767"/>
    </location>
</feature>
<feature type="signal peptide" evidence="3">
    <location>
        <begin position="1"/>
        <end position="20"/>
    </location>
</feature>
<dbReference type="InterPro" id="IPR003591">
    <property type="entry name" value="Leu-rich_rpt_typical-subtyp"/>
</dbReference>
<keyword evidence="2" id="KW-0677">Repeat</keyword>
<evidence type="ECO:0000313" key="4">
    <source>
        <dbReference type="EMBL" id="CAD6996905.1"/>
    </source>
</evidence>
<dbReference type="PANTHER" id="PTHR24366">
    <property type="entry name" value="IG(IMMUNOGLOBULIN) AND LRR(LEUCINE RICH REPEAT) DOMAINS"/>
    <property type="match status" value="1"/>
</dbReference>
<gene>
    <name evidence="4" type="ORF">CCAP1982_LOCUS5578</name>
</gene>
<evidence type="ECO:0000256" key="2">
    <source>
        <dbReference type="ARBA" id="ARBA00022737"/>
    </source>
</evidence>
<keyword evidence="1" id="KW-0433">Leucine-rich repeat</keyword>
<dbReference type="SMART" id="SM00369">
    <property type="entry name" value="LRR_TYP"/>
    <property type="match status" value="10"/>
</dbReference>
<keyword evidence="5" id="KW-1185">Reference proteome</keyword>
<dbReference type="InterPro" id="IPR032675">
    <property type="entry name" value="LRR_dom_sf"/>
</dbReference>
<dbReference type="OrthoDB" id="2020019at2759"/>
<reference evidence="4" key="1">
    <citation type="submission" date="2020-11" db="EMBL/GenBank/DDBJ databases">
        <authorList>
            <person name="Whitehead M."/>
        </authorList>
    </citation>
    <scope>NUCLEOTIDE SEQUENCE</scope>
    <source>
        <strain evidence="4">EGII</strain>
    </source>
</reference>
<dbReference type="AlphaFoldDB" id="A0A811UH26"/>
<dbReference type="Pfam" id="PF13855">
    <property type="entry name" value="LRR_8"/>
    <property type="match status" value="2"/>
</dbReference>
<evidence type="ECO:0000256" key="3">
    <source>
        <dbReference type="SAM" id="SignalP"/>
    </source>
</evidence>
<dbReference type="SUPFAM" id="SSF52058">
    <property type="entry name" value="L domain-like"/>
    <property type="match status" value="1"/>
</dbReference>
<organism evidence="4 5">
    <name type="scientific">Ceratitis capitata</name>
    <name type="common">Mediterranean fruit fly</name>
    <name type="synonym">Tephritis capitata</name>
    <dbReference type="NCBI Taxonomy" id="7213"/>
    <lineage>
        <taxon>Eukaryota</taxon>
        <taxon>Metazoa</taxon>
        <taxon>Ecdysozoa</taxon>
        <taxon>Arthropoda</taxon>
        <taxon>Hexapoda</taxon>
        <taxon>Insecta</taxon>
        <taxon>Pterygota</taxon>
        <taxon>Neoptera</taxon>
        <taxon>Endopterygota</taxon>
        <taxon>Diptera</taxon>
        <taxon>Brachycera</taxon>
        <taxon>Muscomorpha</taxon>
        <taxon>Tephritoidea</taxon>
        <taxon>Tephritidae</taxon>
        <taxon>Ceratitis</taxon>
        <taxon>Ceratitis</taxon>
    </lineage>
</organism>